<name>A0A1I7VF63_LOALO</name>
<dbReference type="AlphaFoldDB" id="A0A1I7VF63"/>
<protein>
    <submittedName>
        <fullName evidence="3">DRHyd-ASK domain-containing protein</fullName>
    </submittedName>
</protein>
<feature type="domain" description="MAP3K deoxyribohydrolase" evidence="1">
    <location>
        <begin position="86"/>
        <end position="121"/>
    </location>
</feature>
<dbReference type="Proteomes" id="UP000095285">
    <property type="component" value="Unassembled WGS sequence"/>
</dbReference>
<dbReference type="InterPro" id="IPR046872">
    <property type="entry name" value="DRHyd-ASK"/>
</dbReference>
<keyword evidence="2" id="KW-1185">Reference proteome</keyword>
<evidence type="ECO:0000259" key="1">
    <source>
        <dbReference type="Pfam" id="PF20309"/>
    </source>
</evidence>
<reference evidence="3" key="2">
    <citation type="submission" date="2016-11" db="UniProtKB">
        <authorList>
            <consortium name="WormBaseParasite"/>
        </authorList>
    </citation>
    <scope>IDENTIFICATION</scope>
</reference>
<proteinExistence type="predicted"/>
<evidence type="ECO:0000313" key="2">
    <source>
        <dbReference type="Proteomes" id="UP000095285"/>
    </source>
</evidence>
<dbReference type="STRING" id="7209.A0A1I7VF63"/>
<organism evidence="2 3">
    <name type="scientific">Loa loa</name>
    <name type="common">Eye worm</name>
    <name type="synonym">Filaria loa</name>
    <dbReference type="NCBI Taxonomy" id="7209"/>
    <lineage>
        <taxon>Eukaryota</taxon>
        <taxon>Metazoa</taxon>
        <taxon>Ecdysozoa</taxon>
        <taxon>Nematoda</taxon>
        <taxon>Chromadorea</taxon>
        <taxon>Rhabditida</taxon>
        <taxon>Spirurina</taxon>
        <taxon>Spiruromorpha</taxon>
        <taxon>Filarioidea</taxon>
        <taxon>Onchocercidae</taxon>
        <taxon>Loa</taxon>
    </lineage>
</organism>
<evidence type="ECO:0000313" key="3">
    <source>
        <dbReference type="WBParaSite" id="EN70_1883"/>
    </source>
</evidence>
<accession>A0A1I7VF63</accession>
<reference evidence="2" key="1">
    <citation type="submission" date="2012-04" db="EMBL/GenBank/DDBJ databases">
        <title>The Genome Sequence of Loa loa.</title>
        <authorList>
            <consortium name="The Broad Institute Genome Sequencing Platform"/>
            <consortium name="Broad Institute Genome Sequencing Center for Infectious Disease"/>
            <person name="Nutman T.B."/>
            <person name="Fink D.L."/>
            <person name="Russ C."/>
            <person name="Young S."/>
            <person name="Zeng Q."/>
            <person name="Gargeya S."/>
            <person name="Alvarado L."/>
            <person name="Berlin A."/>
            <person name="Chapman S.B."/>
            <person name="Chen Z."/>
            <person name="Freedman E."/>
            <person name="Gellesch M."/>
            <person name="Goldberg J."/>
            <person name="Griggs A."/>
            <person name="Gujja S."/>
            <person name="Heilman E.R."/>
            <person name="Heiman D."/>
            <person name="Howarth C."/>
            <person name="Mehta T."/>
            <person name="Neiman D."/>
            <person name="Pearson M."/>
            <person name="Roberts A."/>
            <person name="Saif S."/>
            <person name="Shea T."/>
            <person name="Shenoy N."/>
            <person name="Sisk P."/>
            <person name="Stolte C."/>
            <person name="Sykes S."/>
            <person name="White J."/>
            <person name="Yandava C."/>
            <person name="Haas B."/>
            <person name="Henn M.R."/>
            <person name="Nusbaum C."/>
            <person name="Birren B."/>
        </authorList>
    </citation>
    <scope>NUCLEOTIDE SEQUENCE [LARGE SCALE GENOMIC DNA]</scope>
</reference>
<dbReference type="eggNOG" id="KOG4279">
    <property type="taxonomic scope" value="Eukaryota"/>
</dbReference>
<dbReference type="Pfam" id="PF20309">
    <property type="entry name" value="DRHyd-ASK"/>
    <property type="match status" value="1"/>
</dbReference>
<sequence length="134" mass="15189">MIEHTNANMCPIPLPPRTALPGVITRVSSVITLYRYPSINMLQMLQHILPENFGLILLLYLNSKIVLVMDLKATKYVKIRELACNDVQKVADSLNVNLTHLNFDRLNFGETNAFDVFYNADVALVDVSIQKRKS</sequence>
<dbReference type="WBParaSite" id="EN70_1883">
    <property type="protein sequence ID" value="EN70_1883"/>
    <property type="gene ID" value="EN70_1883"/>
</dbReference>